<dbReference type="PROSITE" id="PS50822">
    <property type="entry name" value="PIWI"/>
    <property type="match status" value="1"/>
</dbReference>
<feature type="compositionally biased region" description="Basic and acidic residues" evidence="1">
    <location>
        <begin position="93"/>
        <end position="104"/>
    </location>
</feature>
<feature type="domain" description="PAZ" evidence="2">
    <location>
        <begin position="427"/>
        <end position="526"/>
    </location>
</feature>
<comment type="caution">
    <text evidence="4">The sequence shown here is derived from an EMBL/GenBank/DDBJ whole genome shotgun (WGS) entry which is preliminary data.</text>
</comment>
<dbReference type="InterPro" id="IPR003165">
    <property type="entry name" value="Piwi"/>
</dbReference>
<evidence type="ECO:0000259" key="2">
    <source>
        <dbReference type="PROSITE" id="PS50821"/>
    </source>
</evidence>
<dbReference type="Pfam" id="PF02170">
    <property type="entry name" value="PAZ"/>
    <property type="match status" value="1"/>
</dbReference>
<dbReference type="Gene3D" id="3.30.420.10">
    <property type="entry name" value="Ribonuclease H-like superfamily/Ribonuclease H"/>
    <property type="match status" value="1"/>
</dbReference>
<reference evidence="4" key="1">
    <citation type="submission" date="2024-06" db="EMBL/GenBank/DDBJ databases">
        <authorList>
            <person name="Liu X."/>
            <person name="Lenzi L."/>
            <person name="Haldenby T S."/>
            <person name="Uol C."/>
        </authorList>
    </citation>
    <scope>NUCLEOTIDE SEQUENCE</scope>
</reference>
<dbReference type="InterPro" id="IPR012337">
    <property type="entry name" value="RNaseH-like_sf"/>
</dbReference>
<protein>
    <submittedName>
        <fullName evidence="4">Uncharacterized protein</fullName>
    </submittedName>
</protein>
<dbReference type="Proteomes" id="UP001497525">
    <property type="component" value="Unassembled WGS sequence"/>
</dbReference>
<evidence type="ECO:0000256" key="1">
    <source>
        <dbReference type="SAM" id="MobiDB-lite"/>
    </source>
</evidence>
<evidence type="ECO:0000259" key="3">
    <source>
        <dbReference type="PROSITE" id="PS50822"/>
    </source>
</evidence>
<organism evidence="4 5">
    <name type="scientific">Calicophoron daubneyi</name>
    <name type="common">Rumen fluke</name>
    <name type="synonym">Paramphistomum daubneyi</name>
    <dbReference type="NCBI Taxonomy" id="300641"/>
    <lineage>
        <taxon>Eukaryota</taxon>
        <taxon>Metazoa</taxon>
        <taxon>Spiralia</taxon>
        <taxon>Lophotrochozoa</taxon>
        <taxon>Platyhelminthes</taxon>
        <taxon>Trematoda</taxon>
        <taxon>Digenea</taxon>
        <taxon>Plagiorchiida</taxon>
        <taxon>Pronocephalata</taxon>
        <taxon>Paramphistomoidea</taxon>
        <taxon>Paramphistomidae</taxon>
        <taxon>Calicophoron</taxon>
    </lineage>
</organism>
<evidence type="ECO:0000313" key="5">
    <source>
        <dbReference type="Proteomes" id="UP001497525"/>
    </source>
</evidence>
<dbReference type="EMBL" id="CAXLJL010000711">
    <property type="protein sequence ID" value="CAL5140213.1"/>
    <property type="molecule type" value="Genomic_DNA"/>
</dbReference>
<dbReference type="InterPro" id="IPR036397">
    <property type="entry name" value="RNaseH_sf"/>
</dbReference>
<feature type="compositionally biased region" description="Polar residues" evidence="1">
    <location>
        <begin position="107"/>
        <end position="132"/>
    </location>
</feature>
<dbReference type="Gene3D" id="2.170.260.10">
    <property type="entry name" value="paz domain"/>
    <property type="match status" value="1"/>
</dbReference>
<dbReference type="Pfam" id="PF02171">
    <property type="entry name" value="Piwi"/>
    <property type="match status" value="1"/>
</dbReference>
<dbReference type="InterPro" id="IPR036085">
    <property type="entry name" value="PAZ_dom_sf"/>
</dbReference>
<dbReference type="PANTHER" id="PTHR22891">
    <property type="entry name" value="EUKARYOTIC TRANSLATION INITIATION FACTOR 2C"/>
    <property type="match status" value="1"/>
</dbReference>
<dbReference type="Gene3D" id="3.40.50.2300">
    <property type="match status" value="1"/>
</dbReference>
<feature type="domain" description="Piwi" evidence="3">
    <location>
        <begin position="681"/>
        <end position="798"/>
    </location>
</feature>
<dbReference type="InterPro" id="IPR003100">
    <property type="entry name" value="PAZ_dom"/>
</dbReference>
<dbReference type="GO" id="GO:0003723">
    <property type="term" value="F:RNA binding"/>
    <property type="evidence" value="ECO:0007669"/>
    <property type="project" value="InterPro"/>
</dbReference>
<gene>
    <name evidence="4" type="ORF">CDAUBV1_LOCUS15388</name>
</gene>
<dbReference type="SUPFAM" id="SSF101690">
    <property type="entry name" value="PAZ domain"/>
    <property type="match status" value="1"/>
</dbReference>
<dbReference type="CDD" id="cd02846">
    <property type="entry name" value="PAZ_argonaute_like"/>
    <property type="match status" value="1"/>
</dbReference>
<dbReference type="PROSITE" id="PS50821">
    <property type="entry name" value="PAZ"/>
    <property type="match status" value="1"/>
</dbReference>
<feature type="region of interest" description="Disordered" evidence="1">
    <location>
        <begin position="1"/>
        <end position="150"/>
    </location>
</feature>
<sequence>MGGCCPQEPSVSGPTEDQTRAEGGFHPQERPAGAISGVPSQRKPAWGLPSISLPPSESPPMEGISGATPDRPEPPVPSAEAGAKKTKRKAKKDRGSSAKEKAEQESGDTITPQGGETFQSQEKQPEPSTSLISPAGEQGRAVTAARQKKSHPMIVGEGILPTQMARISLGEKYMPKRPDNGGKLGKPCEMIVNCWDMEFGSCKVRMYCLEEIAVYNLDKNAGTKKENPMPTKEKRALLKFVIPTNTFCVRFHHQRSSTAANVKQYALNEHYSLPAHAIYDGGHTVYSETQVPDVTSQGVEREMEIEDLQGRGTLLLKYRIAEVQTITTDVLRDYITNPRSTSLEMPQDGIRLLDCVFKEVSKRSYVSLGRAAVYDKEPAKMIMEKLLSIHRGFISSVRPQWKVRINVDLTYKAFLTPGNLADVIYNKYGDNACQRSEQIKNDLSEIRVETEPYYTETKTGHRYSRKFTVFGISDKPANELMIEERNQTVAEYFEQQHNIRLKYPYYPCVKVGCAVQVCARFCFMAVRPGLSGRRMFTGCLFSNATISKALVTSGDDTNRPELFDRFGVKISPNPVEVKGRVLPTPKARFNGRNEVASSRGSWIASSFYSPAKSGSQIQWAILSVPHGREDPRRDQATVMAELPKEAGKYNVVMEAPIQCAVIRPMQLTNMLQDMAKKAIDLVVLILYDENSYGEIKRQSDLILGIRTQCIRGSTLRKRGVFPNLMLKINGKLGGINWIISPLIREGKESLMVFGADVTHPPPKPRQGILKSVAAVIGSITPDLMRYAAVVRQQATTERGNKTTREIIDNLQSMVSELIKASLFAIDLLLILLSQNLAELISARRFTNDVNAGTYNNTEY</sequence>
<name>A0AAV2TTR0_CALDB</name>
<dbReference type="AlphaFoldDB" id="A0AAV2TTR0"/>
<dbReference type="SUPFAM" id="SSF53098">
    <property type="entry name" value="Ribonuclease H-like"/>
    <property type="match status" value="1"/>
</dbReference>
<accession>A0AAV2TTR0</accession>
<evidence type="ECO:0000313" key="4">
    <source>
        <dbReference type="EMBL" id="CAL5140213.1"/>
    </source>
</evidence>
<proteinExistence type="predicted"/>